<dbReference type="EMBL" id="JRYO01000161">
    <property type="protein sequence ID" value="KHE91945.1"/>
    <property type="molecule type" value="Genomic_DNA"/>
</dbReference>
<protein>
    <submittedName>
        <fullName evidence="2">Tetratricopeptide repeat protein</fullName>
    </submittedName>
</protein>
<feature type="repeat" description="TPR" evidence="1">
    <location>
        <begin position="175"/>
        <end position="208"/>
    </location>
</feature>
<reference evidence="2 3" key="1">
    <citation type="submission" date="2014-10" db="EMBL/GenBank/DDBJ databases">
        <title>Draft genome of anammox bacterium scalindua brodae, obtained using differential coverage binning of sequence data from two enrichment reactors.</title>
        <authorList>
            <person name="Speth D.R."/>
            <person name="Russ L."/>
            <person name="Kartal B."/>
            <person name="Op den Camp H.J."/>
            <person name="Dutilh B.E."/>
            <person name="Jetten M.S."/>
        </authorList>
    </citation>
    <scope>NUCLEOTIDE SEQUENCE [LARGE SCALE GENOMIC DNA]</scope>
    <source>
        <strain evidence="2">RU1</strain>
    </source>
</reference>
<dbReference type="InterPro" id="IPR019734">
    <property type="entry name" value="TPR_rpt"/>
</dbReference>
<name>A0A0B0EMQ0_9BACT</name>
<dbReference type="Proteomes" id="UP000030652">
    <property type="component" value="Unassembled WGS sequence"/>
</dbReference>
<keyword evidence="1" id="KW-0802">TPR repeat</keyword>
<accession>A0A0B0EMQ0</accession>
<sequence length="257" mass="29760">MSHIEPYIESVNVGKTGFLFKNHGELIVTLNLLAEDPSLVQNISKEARQYVMRERLQLQHGQDRLDFYRQHLKRPHRHSDEIEKHYKWFEGLTKLEGASINERHLQLKATRFENLLHDGLLAMQIHRDMKLACKIFEEAAALEPENYLTFMFAASITPDPIACLCNALKQEPHSIRTWILLGEEFERAGKIKDALECYESAINVYSDYELPHLKIGTLLKKLGREPQANQFFKKADIIAENFKGLNSPEPDLHKLSK</sequence>
<dbReference type="SMART" id="SM00028">
    <property type="entry name" value="TPR"/>
    <property type="match status" value="2"/>
</dbReference>
<dbReference type="SUPFAM" id="SSF48452">
    <property type="entry name" value="TPR-like"/>
    <property type="match status" value="1"/>
</dbReference>
<proteinExistence type="predicted"/>
<dbReference type="Gene3D" id="1.25.40.10">
    <property type="entry name" value="Tetratricopeptide repeat domain"/>
    <property type="match status" value="1"/>
</dbReference>
<organism evidence="2 3">
    <name type="scientific">Candidatus Scalindua brodae</name>
    <dbReference type="NCBI Taxonomy" id="237368"/>
    <lineage>
        <taxon>Bacteria</taxon>
        <taxon>Pseudomonadati</taxon>
        <taxon>Planctomycetota</taxon>
        <taxon>Candidatus Brocadiia</taxon>
        <taxon>Candidatus Brocadiales</taxon>
        <taxon>Candidatus Scalinduaceae</taxon>
        <taxon>Candidatus Scalindua</taxon>
    </lineage>
</organism>
<evidence type="ECO:0000313" key="2">
    <source>
        <dbReference type="EMBL" id="KHE91945.1"/>
    </source>
</evidence>
<dbReference type="PROSITE" id="PS50005">
    <property type="entry name" value="TPR"/>
    <property type="match status" value="1"/>
</dbReference>
<dbReference type="InterPro" id="IPR011990">
    <property type="entry name" value="TPR-like_helical_dom_sf"/>
</dbReference>
<comment type="caution">
    <text evidence="2">The sequence shown here is derived from an EMBL/GenBank/DDBJ whole genome shotgun (WGS) entry which is preliminary data.</text>
</comment>
<dbReference type="AlphaFoldDB" id="A0A0B0EMQ0"/>
<evidence type="ECO:0000313" key="3">
    <source>
        <dbReference type="Proteomes" id="UP000030652"/>
    </source>
</evidence>
<evidence type="ECO:0000256" key="1">
    <source>
        <dbReference type="PROSITE-ProRule" id="PRU00339"/>
    </source>
</evidence>
<gene>
    <name evidence="2" type="ORF">SCABRO_02319</name>
</gene>